<name>A0A0F8Y408_9ZZZZ</name>
<evidence type="ECO:0000313" key="2">
    <source>
        <dbReference type="EMBL" id="KKK76023.1"/>
    </source>
</evidence>
<feature type="region of interest" description="Disordered" evidence="1">
    <location>
        <begin position="101"/>
        <end position="120"/>
    </location>
</feature>
<evidence type="ECO:0000256" key="1">
    <source>
        <dbReference type="SAM" id="MobiDB-lite"/>
    </source>
</evidence>
<gene>
    <name evidence="2" type="ORF">LCGC14_2867900</name>
</gene>
<sequence length="120" mass="13598">MTKFTLDPKLREYATNRQWELLEAWQKHGSTRPAAKAMKCAMSNINQAWSAVLKKAGQHGYAPDRDLVHRAAPGMTTRGTSLLYDRDGKVVGYWNKTRQEGRSPDEVVRLPDPKTITKLS</sequence>
<dbReference type="EMBL" id="LAZR01055595">
    <property type="protein sequence ID" value="KKK76023.1"/>
    <property type="molecule type" value="Genomic_DNA"/>
</dbReference>
<organism evidence="2">
    <name type="scientific">marine sediment metagenome</name>
    <dbReference type="NCBI Taxonomy" id="412755"/>
    <lineage>
        <taxon>unclassified sequences</taxon>
        <taxon>metagenomes</taxon>
        <taxon>ecological metagenomes</taxon>
    </lineage>
</organism>
<accession>A0A0F8Y408</accession>
<feature type="compositionally biased region" description="Basic and acidic residues" evidence="1">
    <location>
        <begin position="101"/>
        <end position="112"/>
    </location>
</feature>
<protein>
    <submittedName>
        <fullName evidence="2">Uncharacterized protein</fullName>
    </submittedName>
</protein>
<comment type="caution">
    <text evidence="2">The sequence shown here is derived from an EMBL/GenBank/DDBJ whole genome shotgun (WGS) entry which is preliminary data.</text>
</comment>
<proteinExistence type="predicted"/>
<dbReference type="AlphaFoldDB" id="A0A0F8Y408"/>
<reference evidence="2" key="1">
    <citation type="journal article" date="2015" name="Nature">
        <title>Complex archaea that bridge the gap between prokaryotes and eukaryotes.</title>
        <authorList>
            <person name="Spang A."/>
            <person name="Saw J.H."/>
            <person name="Jorgensen S.L."/>
            <person name="Zaremba-Niedzwiedzka K."/>
            <person name="Martijn J."/>
            <person name="Lind A.E."/>
            <person name="van Eijk R."/>
            <person name="Schleper C."/>
            <person name="Guy L."/>
            <person name="Ettema T.J."/>
        </authorList>
    </citation>
    <scope>NUCLEOTIDE SEQUENCE</scope>
</reference>
<feature type="non-terminal residue" evidence="2">
    <location>
        <position position="120"/>
    </location>
</feature>